<dbReference type="EMBL" id="CADIKI010000006">
    <property type="protein sequence ID" value="CAB3789266.1"/>
    <property type="molecule type" value="Genomic_DNA"/>
</dbReference>
<dbReference type="SUPFAM" id="SSF75304">
    <property type="entry name" value="Amidase signature (AS) enzymes"/>
    <property type="match status" value="1"/>
</dbReference>
<dbReference type="Proteomes" id="UP000494252">
    <property type="component" value="Unassembled WGS sequence"/>
</dbReference>
<accession>A0A6J5G1E8</accession>
<proteinExistence type="predicted"/>
<reference evidence="1 2" key="1">
    <citation type="submission" date="2020-04" db="EMBL/GenBank/DDBJ databases">
        <authorList>
            <person name="De Canck E."/>
        </authorList>
    </citation>
    <scope>NUCLEOTIDE SEQUENCE [LARGE SCALE GENOMIC DNA]</scope>
    <source>
        <strain evidence="1 2">LMG 27177</strain>
    </source>
</reference>
<organism evidence="1 2">
    <name type="scientific">Paraburkholderia fynbosensis</name>
    <dbReference type="NCBI Taxonomy" id="1200993"/>
    <lineage>
        <taxon>Bacteria</taxon>
        <taxon>Pseudomonadati</taxon>
        <taxon>Pseudomonadota</taxon>
        <taxon>Betaproteobacteria</taxon>
        <taxon>Burkholderiales</taxon>
        <taxon>Burkholderiaceae</taxon>
        <taxon>Paraburkholderia</taxon>
    </lineage>
</organism>
<dbReference type="InterPro" id="IPR036928">
    <property type="entry name" value="AS_sf"/>
</dbReference>
<evidence type="ECO:0000313" key="1">
    <source>
        <dbReference type="EMBL" id="CAB3789266.1"/>
    </source>
</evidence>
<keyword evidence="2" id="KW-1185">Reference proteome</keyword>
<evidence type="ECO:0000313" key="2">
    <source>
        <dbReference type="Proteomes" id="UP000494252"/>
    </source>
</evidence>
<dbReference type="RefSeq" id="WP_175159629.1">
    <property type="nucleotide sequence ID" value="NZ_CADIKI010000006.1"/>
</dbReference>
<protein>
    <recommendedName>
        <fullName evidence="3">Amidase domain-containing protein</fullName>
    </recommendedName>
</protein>
<name>A0A6J5G1E8_9BURK</name>
<evidence type="ECO:0008006" key="3">
    <source>
        <dbReference type="Google" id="ProtNLM"/>
    </source>
</evidence>
<dbReference type="AlphaFoldDB" id="A0A6J5G1E8"/>
<sequence length="79" mass="8737">MSVDLSLIERSACDVVELLREEAVSPHDLLDTLAVQVARIEPRVNALPTLCFERAHAHADCTTVRCARRSAHVPNCSTR</sequence>
<gene>
    <name evidence="1" type="ORF">LMG27177_02623</name>
</gene>